<feature type="transmembrane region" description="Helical" evidence="9">
    <location>
        <begin position="12"/>
        <end position="32"/>
    </location>
</feature>
<keyword evidence="2 9" id="KW-0813">Transport</keyword>
<dbReference type="STRING" id="1365950.SAMN05428963_10730"/>
<evidence type="ECO:0000313" key="12">
    <source>
        <dbReference type="Proteomes" id="UP000190135"/>
    </source>
</evidence>
<dbReference type="PANTHER" id="PTHR35011:SF2">
    <property type="entry name" value="2,3-DIKETO-L-GULONATE TRAP TRANSPORTER SMALL PERMEASE PROTEIN YIAM"/>
    <property type="match status" value="1"/>
</dbReference>
<dbReference type="Pfam" id="PF04290">
    <property type="entry name" value="DctQ"/>
    <property type="match status" value="1"/>
</dbReference>
<evidence type="ECO:0000256" key="5">
    <source>
        <dbReference type="ARBA" id="ARBA00022692"/>
    </source>
</evidence>
<evidence type="ECO:0000256" key="8">
    <source>
        <dbReference type="ARBA" id="ARBA00038436"/>
    </source>
</evidence>
<comment type="subunit">
    <text evidence="9">The complex comprises the extracytoplasmic solute receptor protein and the two transmembrane proteins.</text>
</comment>
<accession>A0A1T4RKP0</accession>
<keyword evidence="12" id="KW-1185">Reference proteome</keyword>
<sequence>MVAVKKWVDRILAFLCIVLCGALTVVVTWQVVARYVFNSPGAVSEELAKIMFVWLVLFAAALLFGEKGHMNISFVCDAVSKRWNLILQIICSVLILIFVAIILLYGGWEAVGRTMRQTNAAIPLVTTGQIYLALPVCGAFSIFYCLFNIWSDLRALRLLSSASNREMGA</sequence>
<comment type="similarity">
    <text evidence="8 9">Belongs to the TRAP transporter small permease family.</text>
</comment>
<protein>
    <recommendedName>
        <fullName evidence="9">TRAP transporter small permease protein</fullName>
    </recommendedName>
</protein>
<dbReference type="InterPro" id="IPR007387">
    <property type="entry name" value="TRAP_DctQ"/>
</dbReference>
<keyword evidence="7 9" id="KW-0472">Membrane</keyword>
<evidence type="ECO:0000256" key="3">
    <source>
        <dbReference type="ARBA" id="ARBA00022475"/>
    </source>
</evidence>
<feature type="domain" description="Tripartite ATP-independent periplasmic transporters DctQ component" evidence="10">
    <location>
        <begin position="23"/>
        <end position="154"/>
    </location>
</feature>
<gene>
    <name evidence="11" type="ORF">SAMN05428963_10730</name>
</gene>
<keyword evidence="3" id="KW-1003">Cell membrane</keyword>
<name>A0A1T4RKP0_9HYPH</name>
<comment type="function">
    <text evidence="9">Part of the tripartite ATP-independent periplasmic (TRAP) transport system.</text>
</comment>
<evidence type="ECO:0000256" key="7">
    <source>
        <dbReference type="ARBA" id="ARBA00023136"/>
    </source>
</evidence>
<evidence type="ECO:0000256" key="4">
    <source>
        <dbReference type="ARBA" id="ARBA00022519"/>
    </source>
</evidence>
<proteinExistence type="inferred from homology"/>
<evidence type="ECO:0000256" key="9">
    <source>
        <dbReference type="RuleBase" id="RU369079"/>
    </source>
</evidence>
<evidence type="ECO:0000313" key="11">
    <source>
        <dbReference type="EMBL" id="SKA16545.1"/>
    </source>
</evidence>
<dbReference type="EMBL" id="FUXL01000007">
    <property type="protein sequence ID" value="SKA16545.1"/>
    <property type="molecule type" value="Genomic_DNA"/>
</dbReference>
<keyword evidence="5 9" id="KW-0812">Transmembrane</keyword>
<evidence type="ECO:0000256" key="6">
    <source>
        <dbReference type="ARBA" id="ARBA00022989"/>
    </source>
</evidence>
<dbReference type="GO" id="GO:0022857">
    <property type="term" value="F:transmembrane transporter activity"/>
    <property type="evidence" value="ECO:0007669"/>
    <property type="project" value="UniProtKB-UniRule"/>
</dbReference>
<keyword evidence="4 9" id="KW-0997">Cell inner membrane</keyword>
<comment type="subcellular location">
    <subcellularLocation>
        <location evidence="1 9">Cell inner membrane</location>
        <topology evidence="1 9">Multi-pass membrane protein</topology>
    </subcellularLocation>
</comment>
<dbReference type="InterPro" id="IPR055348">
    <property type="entry name" value="DctQ"/>
</dbReference>
<evidence type="ECO:0000256" key="2">
    <source>
        <dbReference type="ARBA" id="ARBA00022448"/>
    </source>
</evidence>
<reference evidence="11 12" key="1">
    <citation type="submission" date="2017-02" db="EMBL/GenBank/DDBJ databases">
        <authorList>
            <person name="Peterson S.W."/>
        </authorList>
    </citation>
    <scope>NUCLEOTIDE SEQUENCE [LARGE SCALE GENOMIC DNA]</scope>
    <source>
        <strain evidence="11 12">USBA 369</strain>
    </source>
</reference>
<dbReference type="AlphaFoldDB" id="A0A1T4RKP0"/>
<evidence type="ECO:0000259" key="10">
    <source>
        <dbReference type="Pfam" id="PF04290"/>
    </source>
</evidence>
<dbReference type="RefSeq" id="WP_078708542.1">
    <property type="nucleotide sequence ID" value="NZ_FUXL01000007.1"/>
</dbReference>
<dbReference type="OrthoDB" id="4964541at2"/>
<dbReference type="PANTHER" id="PTHR35011">
    <property type="entry name" value="2,3-DIKETO-L-GULONATE TRAP TRANSPORTER SMALL PERMEASE PROTEIN YIAM"/>
    <property type="match status" value="1"/>
</dbReference>
<feature type="transmembrane region" description="Helical" evidence="9">
    <location>
        <begin position="47"/>
        <end position="64"/>
    </location>
</feature>
<dbReference type="Proteomes" id="UP000190135">
    <property type="component" value="Unassembled WGS sequence"/>
</dbReference>
<feature type="transmembrane region" description="Helical" evidence="9">
    <location>
        <begin position="128"/>
        <end position="150"/>
    </location>
</feature>
<dbReference type="GO" id="GO:0005886">
    <property type="term" value="C:plasma membrane"/>
    <property type="evidence" value="ECO:0007669"/>
    <property type="project" value="UniProtKB-SubCell"/>
</dbReference>
<feature type="transmembrane region" description="Helical" evidence="9">
    <location>
        <begin position="85"/>
        <end position="108"/>
    </location>
</feature>
<dbReference type="GO" id="GO:0015740">
    <property type="term" value="P:C4-dicarboxylate transport"/>
    <property type="evidence" value="ECO:0007669"/>
    <property type="project" value="TreeGrafter"/>
</dbReference>
<evidence type="ECO:0000256" key="1">
    <source>
        <dbReference type="ARBA" id="ARBA00004429"/>
    </source>
</evidence>
<organism evidence="11 12">
    <name type="scientific">Consotaella salsifontis</name>
    <dbReference type="NCBI Taxonomy" id="1365950"/>
    <lineage>
        <taxon>Bacteria</taxon>
        <taxon>Pseudomonadati</taxon>
        <taxon>Pseudomonadota</taxon>
        <taxon>Alphaproteobacteria</taxon>
        <taxon>Hyphomicrobiales</taxon>
        <taxon>Aurantimonadaceae</taxon>
        <taxon>Consotaella</taxon>
    </lineage>
</organism>
<keyword evidence="6 9" id="KW-1133">Transmembrane helix</keyword>